<dbReference type="EMBL" id="DTBP01000012">
    <property type="protein sequence ID" value="HGQ73705.1"/>
    <property type="molecule type" value="Genomic_DNA"/>
</dbReference>
<proteinExistence type="predicted"/>
<organism evidence="2">
    <name type="scientific">Staphylothermus marinus</name>
    <dbReference type="NCBI Taxonomy" id="2280"/>
    <lineage>
        <taxon>Archaea</taxon>
        <taxon>Thermoproteota</taxon>
        <taxon>Thermoprotei</taxon>
        <taxon>Desulfurococcales</taxon>
        <taxon>Desulfurococcaceae</taxon>
        <taxon>Staphylothermus</taxon>
    </lineage>
</organism>
<comment type="caution">
    <text evidence="2">The sequence shown here is derived from an EMBL/GenBank/DDBJ whole genome shotgun (WGS) entry which is preliminary data.</text>
</comment>
<keyword evidence="1" id="KW-0812">Transmembrane</keyword>
<name>A0A7C4NLB9_STAMA</name>
<reference evidence="2" key="1">
    <citation type="journal article" date="2020" name="mSystems">
        <title>Genome- and Community-Level Interaction Insights into Carbon Utilization and Element Cycling Functions of Hydrothermarchaeota in Hydrothermal Sediment.</title>
        <authorList>
            <person name="Zhou Z."/>
            <person name="Liu Y."/>
            <person name="Xu W."/>
            <person name="Pan J."/>
            <person name="Luo Z.H."/>
            <person name="Li M."/>
        </authorList>
    </citation>
    <scope>NUCLEOTIDE SEQUENCE [LARGE SCALE GENOMIC DNA]</scope>
    <source>
        <strain evidence="2">SpSt-648</strain>
    </source>
</reference>
<feature type="transmembrane region" description="Helical" evidence="1">
    <location>
        <begin position="53"/>
        <end position="73"/>
    </location>
</feature>
<gene>
    <name evidence="2" type="ORF">ENU20_01325</name>
</gene>
<evidence type="ECO:0000313" key="2">
    <source>
        <dbReference type="EMBL" id="HGQ73705.1"/>
    </source>
</evidence>
<dbReference type="AlphaFoldDB" id="A0A7C4NLB9"/>
<sequence>MLKNIVSNILTISTVTSTIINEIYGLSKVFCALMISILILVAILELNNKWSKILLTTLSIVALTTHYIVLAILSNYIRIKLIPLVVIEINEKYGGGVMSIDFGQLLALLIIVTWRREIVGRIKPVFTQLSMYLKKVHGSGE</sequence>
<keyword evidence="1" id="KW-1133">Transmembrane helix</keyword>
<feature type="transmembrane region" description="Helical" evidence="1">
    <location>
        <begin position="23"/>
        <end position="46"/>
    </location>
</feature>
<accession>A0A7C4NLB9</accession>
<protein>
    <submittedName>
        <fullName evidence="2">Uncharacterized protein</fullName>
    </submittedName>
</protein>
<keyword evidence="1" id="KW-0472">Membrane</keyword>
<evidence type="ECO:0000256" key="1">
    <source>
        <dbReference type="SAM" id="Phobius"/>
    </source>
</evidence>